<evidence type="ECO:0000313" key="5">
    <source>
        <dbReference type="EMBL" id="CAA9546013.1"/>
    </source>
</evidence>
<dbReference type="AlphaFoldDB" id="A0A6J4UFK3"/>
<evidence type="ECO:0000256" key="4">
    <source>
        <dbReference type="SAM" id="MobiDB-lite"/>
    </source>
</evidence>
<comment type="catalytic activity">
    <reaction evidence="3">
        <text>L-arginine + H2O = L-citrulline + NH4(+)</text>
        <dbReference type="Rhea" id="RHEA:19597"/>
        <dbReference type="ChEBI" id="CHEBI:15377"/>
        <dbReference type="ChEBI" id="CHEBI:28938"/>
        <dbReference type="ChEBI" id="CHEBI:32682"/>
        <dbReference type="ChEBI" id="CHEBI:57743"/>
        <dbReference type="EC" id="3.5.3.6"/>
    </reaction>
</comment>
<dbReference type="Gene3D" id="3.75.10.10">
    <property type="entry name" value="L-arginine/glycine Amidinotransferase, Chain A"/>
    <property type="match status" value="1"/>
</dbReference>
<dbReference type="PANTHER" id="PTHR47271">
    <property type="entry name" value="ARGININE DEIMINASE"/>
    <property type="match status" value="1"/>
</dbReference>
<gene>
    <name evidence="5" type="ORF">AVDCRST_MAG59-1296</name>
</gene>
<feature type="region of interest" description="Disordered" evidence="4">
    <location>
        <begin position="1"/>
        <end position="20"/>
    </location>
</feature>
<dbReference type="SUPFAM" id="SSF55909">
    <property type="entry name" value="Pentein"/>
    <property type="match status" value="1"/>
</dbReference>
<keyword evidence="5" id="KW-0378">Hydrolase</keyword>
<organism evidence="5">
    <name type="scientific">uncultured Thermomicrobiales bacterium</name>
    <dbReference type="NCBI Taxonomy" id="1645740"/>
    <lineage>
        <taxon>Bacteria</taxon>
        <taxon>Pseudomonadati</taxon>
        <taxon>Thermomicrobiota</taxon>
        <taxon>Thermomicrobia</taxon>
        <taxon>Thermomicrobiales</taxon>
        <taxon>environmental samples</taxon>
    </lineage>
</organism>
<dbReference type="EMBL" id="CADCWF010000078">
    <property type="protein sequence ID" value="CAA9546013.1"/>
    <property type="molecule type" value="Genomic_DNA"/>
</dbReference>
<proteinExistence type="predicted"/>
<comment type="pathway">
    <text evidence="1">Amino-acid degradation; L-arginine degradation via ADI pathway; carbamoyl phosphate from L-arginine: step 1/2.</text>
</comment>
<dbReference type="PANTHER" id="PTHR47271:SF2">
    <property type="entry name" value="ARGININE DEIMINASE"/>
    <property type="match status" value="1"/>
</dbReference>
<reference evidence="5" key="1">
    <citation type="submission" date="2020-02" db="EMBL/GenBank/DDBJ databases">
        <authorList>
            <person name="Meier V. D."/>
        </authorList>
    </citation>
    <scope>NUCLEOTIDE SEQUENCE</scope>
    <source>
        <strain evidence="5">AVDCRST_MAG59</strain>
    </source>
</reference>
<feature type="compositionally biased region" description="Polar residues" evidence="4">
    <location>
        <begin position="1"/>
        <end position="13"/>
    </location>
</feature>
<protein>
    <recommendedName>
        <fullName evidence="2">arginine deiminase</fullName>
        <ecNumber evidence="2">3.5.3.6</ecNumber>
    </recommendedName>
</protein>
<evidence type="ECO:0000256" key="2">
    <source>
        <dbReference type="ARBA" id="ARBA00012171"/>
    </source>
</evidence>
<dbReference type="GO" id="GO:0016990">
    <property type="term" value="F:arginine deiminase activity"/>
    <property type="evidence" value="ECO:0007669"/>
    <property type="project" value="UniProtKB-EC"/>
</dbReference>
<dbReference type="EC" id="3.5.3.6" evidence="2"/>
<sequence>MQTMTPPVGTATQRFGGHSMTAPLRRVMVRKPAPQAEVGDAVAFGYPRPVDHEAAERQHAGFVSLLHEAGAEVIETGPDGAGQLDAIFAYDPSIMTDAGAVLLRPGKPLRRVEVALHRRSYADLGIPILGRIEAPGTVEGGDTLWLDHHTLAVGRGYRTNEEGIDQLRRILQQIGVDVLRSELPHWRGPGECLHLMSLVSPIADDAAVVYPRLMATPFVEELGRRSIRFIEVPDEEFETLGCNVLALAPMKVLLCDGSPVTRTRLEAAGCEVLAYEGSEISHNRAGGPTCLTRPILREA</sequence>
<evidence type="ECO:0000256" key="1">
    <source>
        <dbReference type="ARBA" id="ARBA00005213"/>
    </source>
</evidence>
<dbReference type="Pfam" id="PF02274">
    <property type="entry name" value="ADI"/>
    <property type="match status" value="2"/>
</dbReference>
<name>A0A6J4UFK3_9BACT</name>
<evidence type="ECO:0000256" key="3">
    <source>
        <dbReference type="ARBA" id="ARBA00049429"/>
    </source>
</evidence>
<accession>A0A6J4UFK3</accession>
<dbReference type="GO" id="GO:0019546">
    <property type="term" value="P:L-arginine deiminase pathway"/>
    <property type="evidence" value="ECO:0007669"/>
    <property type="project" value="TreeGrafter"/>
</dbReference>